<dbReference type="Gene3D" id="2.170.300.10">
    <property type="entry name" value="Tie2 ligand-binding domain superfamily"/>
    <property type="match status" value="1"/>
</dbReference>
<accession>A0AAE0TIZ7</accession>
<feature type="transmembrane region" description="Helical" evidence="1">
    <location>
        <begin position="82"/>
        <end position="106"/>
    </location>
</feature>
<keyword evidence="1" id="KW-0812">Transmembrane</keyword>
<dbReference type="AlphaFoldDB" id="A0AAE0TIZ7"/>
<feature type="signal peptide" evidence="2">
    <location>
        <begin position="1"/>
        <end position="23"/>
    </location>
</feature>
<dbReference type="EMBL" id="JAEAOA010000188">
    <property type="protein sequence ID" value="KAK3611217.1"/>
    <property type="molecule type" value="Genomic_DNA"/>
</dbReference>
<protein>
    <submittedName>
        <fullName evidence="3">Uncharacterized protein</fullName>
    </submittedName>
</protein>
<dbReference type="Proteomes" id="UP001195483">
    <property type="component" value="Unassembled WGS sequence"/>
</dbReference>
<reference evidence="3" key="1">
    <citation type="journal article" date="2021" name="Genome Biol. Evol.">
        <title>A High-Quality Reference Genome for a Parasitic Bivalve with Doubly Uniparental Inheritance (Bivalvia: Unionida).</title>
        <authorList>
            <person name="Smith C.H."/>
        </authorList>
    </citation>
    <scope>NUCLEOTIDE SEQUENCE</scope>
    <source>
        <strain evidence="3">CHS0354</strain>
    </source>
</reference>
<evidence type="ECO:0000256" key="1">
    <source>
        <dbReference type="SAM" id="Phobius"/>
    </source>
</evidence>
<reference evidence="3" key="3">
    <citation type="submission" date="2023-05" db="EMBL/GenBank/DDBJ databases">
        <authorList>
            <person name="Smith C.H."/>
        </authorList>
    </citation>
    <scope>NUCLEOTIDE SEQUENCE</scope>
    <source>
        <strain evidence="3">CHS0354</strain>
        <tissue evidence="3">Mantle</tissue>
    </source>
</reference>
<feature type="chain" id="PRO_5042284935" evidence="2">
    <location>
        <begin position="24"/>
        <end position="266"/>
    </location>
</feature>
<evidence type="ECO:0000313" key="4">
    <source>
        <dbReference type="Proteomes" id="UP001195483"/>
    </source>
</evidence>
<keyword evidence="2" id="KW-0732">Signal</keyword>
<gene>
    <name evidence="3" type="ORF">CHS0354_002113</name>
</gene>
<organism evidence="3 4">
    <name type="scientific">Potamilus streckersoni</name>
    <dbReference type="NCBI Taxonomy" id="2493646"/>
    <lineage>
        <taxon>Eukaryota</taxon>
        <taxon>Metazoa</taxon>
        <taxon>Spiralia</taxon>
        <taxon>Lophotrochozoa</taxon>
        <taxon>Mollusca</taxon>
        <taxon>Bivalvia</taxon>
        <taxon>Autobranchia</taxon>
        <taxon>Heteroconchia</taxon>
        <taxon>Palaeoheterodonta</taxon>
        <taxon>Unionida</taxon>
        <taxon>Unionoidea</taxon>
        <taxon>Unionidae</taxon>
        <taxon>Ambleminae</taxon>
        <taxon>Lampsilini</taxon>
        <taxon>Potamilus</taxon>
    </lineage>
</organism>
<sequence length="266" mass="29347">MEAYCKRNIIFLFGLTAVRKGFAVCRVGYWGENCEKQCGKCAGSGSCSNVTGYCDNNCISGWTEPSCTKVIAQMSPPLSSGLIGSIVALIVVAVIVGIAVTIILIVRRMNKGRPLKKEYTNENTDKRKSQHLETNIEKHLSFYESIPLEPVEGQDQGGPVKNTANRYLVEARKSLNSNYQSEPQICFTQLNPIEASEENMLSRMKQNGFINTTSRETSWASVAPKAAANRKSAISVRSEDFALDLGAQFERAEYLLGVSQKHVLHL</sequence>
<reference evidence="3" key="2">
    <citation type="journal article" date="2021" name="Genome Biol. Evol.">
        <title>Developing a high-quality reference genome for a parasitic bivalve with doubly uniparental inheritance (Bivalvia: Unionida).</title>
        <authorList>
            <person name="Smith C.H."/>
        </authorList>
    </citation>
    <scope>NUCLEOTIDE SEQUENCE</scope>
    <source>
        <strain evidence="3">CHS0354</strain>
        <tissue evidence="3">Mantle</tissue>
    </source>
</reference>
<comment type="caution">
    <text evidence="3">The sequence shown here is derived from an EMBL/GenBank/DDBJ whole genome shotgun (WGS) entry which is preliminary data.</text>
</comment>
<name>A0AAE0TIZ7_9BIVA</name>
<keyword evidence="1" id="KW-1133">Transmembrane helix</keyword>
<evidence type="ECO:0000256" key="2">
    <source>
        <dbReference type="SAM" id="SignalP"/>
    </source>
</evidence>
<keyword evidence="1" id="KW-0472">Membrane</keyword>
<keyword evidence="4" id="KW-1185">Reference proteome</keyword>
<proteinExistence type="predicted"/>
<evidence type="ECO:0000313" key="3">
    <source>
        <dbReference type="EMBL" id="KAK3611217.1"/>
    </source>
</evidence>